<dbReference type="GO" id="GO:0005509">
    <property type="term" value="F:calcium ion binding"/>
    <property type="evidence" value="ECO:0007669"/>
    <property type="project" value="InterPro"/>
</dbReference>
<dbReference type="InterPro" id="IPR002048">
    <property type="entry name" value="EF_hand_dom"/>
</dbReference>
<comment type="caution">
    <text evidence="3">The sequence shown here is derived from an EMBL/GenBank/DDBJ whole genome shotgun (WGS) entry which is preliminary data.</text>
</comment>
<dbReference type="SUPFAM" id="SSF51569">
    <property type="entry name" value="Aldolase"/>
    <property type="match status" value="1"/>
</dbReference>
<dbReference type="SUPFAM" id="SSF47473">
    <property type="entry name" value="EF-hand"/>
    <property type="match status" value="1"/>
</dbReference>
<evidence type="ECO:0000259" key="2">
    <source>
        <dbReference type="PROSITE" id="PS50222"/>
    </source>
</evidence>
<evidence type="ECO:0000313" key="4">
    <source>
        <dbReference type="Proteomes" id="UP001174909"/>
    </source>
</evidence>
<reference evidence="3" key="1">
    <citation type="submission" date="2023-03" db="EMBL/GenBank/DDBJ databases">
        <authorList>
            <person name="Steffen K."/>
            <person name="Cardenas P."/>
        </authorList>
    </citation>
    <scope>NUCLEOTIDE SEQUENCE</scope>
</reference>
<sequence length="567" mass="64056">MSKISEVIAEVDATLARQAEEQKRLCELDCFVLDNSLRESTVGALRGHTLENKWKIYEEVKRCGFKNVIVAAFSHNTRVDDHFVRQLAETGENMSTFFAFSEGWGSISNGEPDLVTLPVGLDKMKTLQLQNPIFEIDLGDSRIDWKKFTVERVNNLLQERIKWVKENLAVDGKVLINYRDFSIAMLDPTTTHRILSVTEFLARLPADMRPFGLIFEEPTGKNFPAQLGAWTAAVRKVMNVNDWSTGKLLVHVHEKWGLAEAAQLACLGNGANGVWAGLCAEGAALGHACSSVSLLNLIRLGNKKVLERYNCAELRRAAMRVTEITSGKPPHPKQPVYGERALDMAFDFGGISGGHVGKSDFDLATFFGEEPPQRISTLASAHMIHERLTNLFGDLDIFTLSIAEEMKKVMIDDLTHNRKEEYMSTMGLAVLFDRAGGSLTESMRDVIEEVEVEDAHHQHLLRKVREMWDTWDLRESVELIGDECLEFDSFYNGFMAPYFGCFRCDDTRKGLMAIDMDSDGRVDWSEFSLYLKWALHQYPNIKDVDELLSVTFRKGIIPAMRDELLTK</sequence>
<dbReference type="PROSITE" id="PS50222">
    <property type="entry name" value="EF_HAND_2"/>
    <property type="match status" value="1"/>
</dbReference>
<organism evidence="3 4">
    <name type="scientific">Geodia barretti</name>
    <name type="common">Barrett's horny sponge</name>
    <dbReference type="NCBI Taxonomy" id="519541"/>
    <lineage>
        <taxon>Eukaryota</taxon>
        <taxon>Metazoa</taxon>
        <taxon>Porifera</taxon>
        <taxon>Demospongiae</taxon>
        <taxon>Heteroscleromorpha</taxon>
        <taxon>Tetractinellida</taxon>
        <taxon>Astrophorina</taxon>
        <taxon>Geodiidae</taxon>
        <taxon>Geodia</taxon>
    </lineage>
</organism>
<feature type="domain" description="EF-hand" evidence="2">
    <location>
        <begin position="502"/>
        <end position="537"/>
    </location>
</feature>
<dbReference type="EMBL" id="CASHTH010002861">
    <property type="protein sequence ID" value="CAI8036340.1"/>
    <property type="molecule type" value="Genomic_DNA"/>
</dbReference>
<protein>
    <recommendedName>
        <fullName evidence="2">EF-hand domain-containing protein</fullName>
    </recommendedName>
</protein>
<evidence type="ECO:0000313" key="3">
    <source>
        <dbReference type="EMBL" id="CAI8036340.1"/>
    </source>
</evidence>
<dbReference type="Proteomes" id="UP001174909">
    <property type="component" value="Unassembled WGS sequence"/>
</dbReference>
<keyword evidence="1" id="KW-0106">Calcium</keyword>
<evidence type="ECO:0000256" key="1">
    <source>
        <dbReference type="ARBA" id="ARBA00022837"/>
    </source>
</evidence>
<dbReference type="PROSITE" id="PS00018">
    <property type="entry name" value="EF_HAND_1"/>
    <property type="match status" value="1"/>
</dbReference>
<keyword evidence="4" id="KW-1185">Reference proteome</keyword>
<gene>
    <name evidence="3" type="ORF">GBAR_LOCUS20363</name>
</gene>
<dbReference type="InterPro" id="IPR018247">
    <property type="entry name" value="EF_Hand_1_Ca_BS"/>
</dbReference>
<dbReference type="InterPro" id="IPR013785">
    <property type="entry name" value="Aldolase_TIM"/>
</dbReference>
<dbReference type="AlphaFoldDB" id="A0AA35X354"/>
<dbReference type="InterPro" id="IPR011992">
    <property type="entry name" value="EF-hand-dom_pair"/>
</dbReference>
<accession>A0AA35X354</accession>
<proteinExistence type="predicted"/>
<name>A0AA35X354_GEOBA</name>
<dbReference type="Gene3D" id="3.20.20.70">
    <property type="entry name" value="Aldolase class I"/>
    <property type="match status" value="1"/>
</dbReference>